<protein>
    <recommendedName>
        <fullName evidence="3">Peptidase</fullName>
    </recommendedName>
</protein>
<evidence type="ECO:0000313" key="1">
    <source>
        <dbReference type="EMBL" id="AVX37815.1"/>
    </source>
</evidence>
<organism evidence="1 2">
    <name type="scientific">Yersinia massiliensis</name>
    <dbReference type="NCBI Taxonomy" id="419257"/>
    <lineage>
        <taxon>Bacteria</taxon>
        <taxon>Pseudomonadati</taxon>
        <taxon>Pseudomonadota</taxon>
        <taxon>Gammaproteobacteria</taxon>
        <taxon>Enterobacterales</taxon>
        <taxon>Yersiniaceae</taxon>
        <taxon>Yersinia</taxon>
    </lineage>
</organism>
<proteinExistence type="predicted"/>
<dbReference type="Proteomes" id="UP000240908">
    <property type="component" value="Chromosome"/>
</dbReference>
<name>A0ABM6UTC4_9GAMM</name>
<dbReference type="InterPro" id="IPR058979">
    <property type="entry name" value="LysC-like"/>
</dbReference>
<evidence type="ECO:0000313" key="2">
    <source>
        <dbReference type="Proteomes" id="UP000240908"/>
    </source>
</evidence>
<keyword evidence="2" id="KW-1185">Reference proteome</keyword>
<gene>
    <name evidence="1" type="ORF">DA391_09155</name>
</gene>
<evidence type="ECO:0008006" key="3">
    <source>
        <dbReference type="Google" id="ProtNLM"/>
    </source>
</evidence>
<accession>A0ABM6UTC4</accession>
<dbReference type="EMBL" id="CP028487">
    <property type="protein sequence ID" value="AVX37815.1"/>
    <property type="molecule type" value="Genomic_DNA"/>
</dbReference>
<dbReference type="Pfam" id="PF23793">
    <property type="entry name" value="LysC"/>
    <property type="match status" value="1"/>
</dbReference>
<reference evidence="2" key="1">
    <citation type="journal article" date="2018" name="Genome Announc.">
        <title>First complete genome sequence of Yersinia massiliensis.</title>
        <authorList>
            <person name="Thomas M.C."/>
            <person name="Arling V."/>
            <person name="Goji N."/>
            <person name="Janzen T.W."/>
            <person name="Duceppe M.-O."/>
            <person name="Mathews A."/>
            <person name="Carrillo C."/>
            <person name="Amoako K."/>
        </authorList>
    </citation>
    <scope>NUCLEOTIDE SEQUENCE [LARGE SCALE GENOMIC DNA]</scope>
    <source>
        <strain evidence="2">GTA</strain>
    </source>
</reference>
<sequence length="108" mass="12190">MTNRKLLKRVRLALFTFERRLKATIVLIILFLLPLLTSCGNTQIKYVQVPQVPIPASLLSDCMPPEIPEVLTWGNSLLLNDTLLTVIEQCNADKASIRQIESTRQGDK</sequence>